<dbReference type="InterPro" id="IPR011059">
    <property type="entry name" value="Metal-dep_hydrolase_composite"/>
</dbReference>
<dbReference type="SUPFAM" id="SSF51556">
    <property type="entry name" value="Metallo-dependent hydrolases"/>
    <property type="match status" value="1"/>
</dbReference>
<evidence type="ECO:0000256" key="1">
    <source>
        <dbReference type="ARBA" id="ARBA00006745"/>
    </source>
</evidence>
<comment type="caution">
    <text evidence="6">The sequence shown here is derived from an EMBL/GenBank/DDBJ whole genome shotgun (WGS) entry which is preliminary data.</text>
</comment>
<dbReference type="PANTHER" id="PTHR43794:SF11">
    <property type="entry name" value="AMIDOHYDROLASE-RELATED DOMAIN-CONTAINING PROTEIN"/>
    <property type="match status" value="1"/>
</dbReference>
<evidence type="ECO:0000256" key="3">
    <source>
        <dbReference type="SAM" id="MobiDB-lite"/>
    </source>
</evidence>
<dbReference type="InterPro" id="IPR006680">
    <property type="entry name" value="Amidohydro-rel"/>
</dbReference>
<feature type="domain" description="Amidohydrolase-related" evidence="5">
    <location>
        <begin position="83"/>
        <end position="235"/>
    </location>
</feature>
<accession>A0A8J2ZLZ6</accession>
<feature type="chain" id="PRO_5035210267" evidence="4">
    <location>
        <begin position="24"/>
        <end position="463"/>
    </location>
</feature>
<keyword evidence="7" id="KW-1185">Reference proteome</keyword>
<gene>
    <name evidence="6" type="ORF">GCM10011415_30300</name>
</gene>
<dbReference type="EMBL" id="BMJV01000006">
    <property type="protein sequence ID" value="GGG79143.1"/>
    <property type="molecule type" value="Genomic_DNA"/>
</dbReference>
<dbReference type="Pfam" id="PF01979">
    <property type="entry name" value="Amidohydro_1"/>
    <property type="match status" value="1"/>
</dbReference>
<reference evidence="6" key="2">
    <citation type="submission" date="2020-09" db="EMBL/GenBank/DDBJ databases">
        <authorList>
            <person name="Sun Q."/>
            <person name="Zhou Y."/>
        </authorList>
    </citation>
    <scope>NUCLEOTIDE SEQUENCE</scope>
    <source>
        <strain evidence="6">CGMCC 1.15762</strain>
    </source>
</reference>
<evidence type="ECO:0000313" key="6">
    <source>
        <dbReference type="EMBL" id="GGG79143.1"/>
    </source>
</evidence>
<dbReference type="InterPro" id="IPR050287">
    <property type="entry name" value="MTA/SAH_deaminase"/>
</dbReference>
<evidence type="ECO:0000256" key="4">
    <source>
        <dbReference type="SAM" id="SignalP"/>
    </source>
</evidence>
<name>A0A8J2ZLZ6_9RHOB</name>
<dbReference type="RefSeq" id="WP_188791070.1">
    <property type="nucleotide sequence ID" value="NZ_BMJV01000006.1"/>
</dbReference>
<keyword evidence="2 6" id="KW-0378">Hydrolase</keyword>
<feature type="signal peptide" evidence="4">
    <location>
        <begin position="1"/>
        <end position="23"/>
    </location>
</feature>
<dbReference type="Proteomes" id="UP000617145">
    <property type="component" value="Unassembled WGS sequence"/>
</dbReference>
<feature type="compositionally biased region" description="Basic and acidic residues" evidence="3">
    <location>
        <begin position="449"/>
        <end position="463"/>
    </location>
</feature>
<comment type="similarity">
    <text evidence="1">Belongs to the metallo-dependent hydrolases superfamily. ATZ/TRZ family.</text>
</comment>
<sequence>MNRLSTLAPVALALGLSPAVALAQDEDDAKRILLTGAEVVTMEGGWTEPERLDLLVEGDRIIEMGPEVDGANAEVIDLSGQLLMPGLVDTHRHLWTSLAQGEDIDAMAGGWTPEAATLAVKLGLAQAVNSGITWVNNAATNLQGPEYARAEITAMRDSGVRGRFSYGYSQTAESDAAMDLEDLRATQEGWEFGRIGLGVALRGPDRSEPAVWQDEATSVDKLGLPMTFHMAETEEAAGLHNVLTIAADDMLGPNVQVVGMGAAPIEDLQALADSGAALMLDPATGDRPFHDTALLAETDLGLGLAVENALPDGTVDMFETMRKTAAAGRKDAGDHPAPPAEAVLDWATRLGGVSVQAPDGTGELVEGGLADIIAISPDGLGSGEGLAARIIDGVSPDDVTFVMIGGDIHKQDGTLTLVDLEALGQEAAKMRDSLSAEAKAEPEPEAETEDHPEAKQDSAEASQ</sequence>
<dbReference type="SUPFAM" id="SSF51338">
    <property type="entry name" value="Composite domain of metallo-dependent hydrolases"/>
    <property type="match status" value="1"/>
</dbReference>
<proteinExistence type="inferred from homology"/>
<dbReference type="Gene3D" id="3.20.20.140">
    <property type="entry name" value="Metal-dependent hydrolases"/>
    <property type="match status" value="1"/>
</dbReference>
<keyword evidence="4" id="KW-0732">Signal</keyword>
<evidence type="ECO:0000259" key="5">
    <source>
        <dbReference type="Pfam" id="PF01979"/>
    </source>
</evidence>
<dbReference type="GO" id="GO:0016810">
    <property type="term" value="F:hydrolase activity, acting on carbon-nitrogen (but not peptide) bonds"/>
    <property type="evidence" value="ECO:0007669"/>
    <property type="project" value="InterPro"/>
</dbReference>
<dbReference type="PANTHER" id="PTHR43794">
    <property type="entry name" value="AMINOHYDROLASE SSNA-RELATED"/>
    <property type="match status" value="1"/>
</dbReference>
<protein>
    <submittedName>
        <fullName evidence="6">TRZ/ATZ family hydrolase</fullName>
    </submittedName>
</protein>
<evidence type="ECO:0000313" key="7">
    <source>
        <dbReference type="Proteomes" id="UP000617145"/>
    </source>
</evidence>
<organism evidence="6 7">
    <name type="scientific">Salipiger pallidus</name>
    <dbReference type="NCBI Taxonomy" id="1775170"/>
    <lineage>
        <taxon>Bacteria</taxon>
        <taxon>Pseudomonadati</taxon>
        <taxon>Pseudomonadota</taxon>
        <taxon>Alphaproteobacteria</taxon>
        <taxon>Rhodobacterales</taxon>
        <taxon>Roseobacteraceae</taxon>
        <taxon>Salipiger</taxon>
    </lineage>
</organism>
<feature type="region of interest" description="Disordered" evidence="3">
    <location>
        <begin position="429"/>
        <end position="463"/>
    </location>
</feature>
<reference evidence="6" key="1">
    <citation type="journal article" date="2014" name="Int. J. Syst. Evol. Microbiol.">
        <title>Complete genome sequence of Corynebacterium casei LMG S-19264T (=DSM 44701T), isolated from a smear-ripened cheese.</title>
        <authorList>
            <consortium name="US DOE Joint Genome Institute (JGI-PGF)"/>
            <person name="Walter F."/>
            <person name="Albersmeier A."/>
            <person name="Kalinowski J."/>
            <person name="Ruckert C."/>
        </authorList>
    </citation>
    <scope>NUCLEOTIDE SEQUENCE</scope>
    <source>
        <strain evidence="6">CGMCC 1.15762</strain>
    </source>
</reference>
<dbReference type="Gene3D" id="2.30.40.10">
    <property type="entry name" value="Urease, subunit C, domain 1"/>
    <property type="match status" value="1"/>
</dbReference>
<dbReference type="InterPro" id="IPR032466">
    <property type="entry name" value="Metal_Hydrolase"/>
</dbReference>
<dbReference type="AlphaFoldDB" id="A0A8J2ZLZ6"/>
<feature type="compositionally biased region" description="Basic and acidic residues" evidence="3">
    <location>
        <begin position="429"/>
        <end position="442"/>
    </location>
</feature>
<evidence type="ECO:0000256" key="2">
    <source>
        <dbReference type="ARBA" id="ARBA00022801"/>
    </source>
</evidence>